<feature type="compositionally biased region" description="Low complexity" evidence="2">
    <location>
        <begin position="154"/>
        <end position="171"/>
    </location>
</feature>
<evidence type="ECO:0000313" key="5">
    <source>
        <dbReference type="EMBL" id="KAI8037240.1"/>
    </source>
</evidence>
<dbReference type="InterPro" id="IPR004210">
    <property type="entry name" value="BESS_motif"/>
</dbReference>
<dbReference type="InterPro" id="IPR006578">
    <property type="entry name" value="MADF-dom"/>
</dbReference>
<comment type="subcellular location">
    <subcellularLocation>
        <location evidence="1">Nucleus</location>
    </subcellularLocation>
</comment>
<evidence type="ECO:0008006" key="7">
    <source>
        <dbReference type="Google" id="ProtNLM"/>
    </source>
</evidence>
<dbReference type="GO" id="GO:0005634">
    <property type="term" value="C:nucleus"/>
    <property type="evidence" value="ECO:0007669"/>
    <property type="project" value="UniProtKB-SubCell"/>
</dbReference>
<dbReference type="PANTHER" id="PTHR12243">
    <property type="entry name" value="MADF DOMAIN TRANSCRIPTION FACTOR"/>
    <property type="match status" value="1"/>
</dbReference>
<evidence type="ECO:0000313" key="6">
    <source>
        <dbReference type="Proteomes" id="UP001059596"/>
    </source>
</evidence>
<dbReference type="GO" id="GO:0003677">
    <property type="term" value="F:DNA binding"/>
    <property type="evidence" value="ECO:0007669"/>
    <property type="project" value="InterPro"/>
</dbReference>
<dbReference type="InterPro" id="IPR039353">
    <property type="entry name" value="TF_Adf1"/>
</dbReference>
<dbReference type="SMART" id="SM00595">
    <property type="entry name" value="MADF"/>
    <property type="match status" value="1"/>
</dbReference>
<protein>
    <recommendedName>
        <fullName evidence="7">Transcription factor Adf-1</fullName>
    </recommendedName>
</protein>
<proteinExistence type="predicted"/>
<dbReference type="PANTHER" id="PTHR12243:SF67">
    <property type="entry name" value="COREPRESSOR OF PANGOLIN, ISOFORM A-RELATED"/>
    <property type="match status" value="1"/>
</dbReference>
<evidence type="ECO:0000259" key="3">
    <source>
        <dbReference type="PROSITE" id="PS51029"/>
    </source>
</evidence>
<dbReference type="PROSITE" id="PS51031">
    <property type="entry name" value="BESS"/>
    <property type="match status" value="1"/>
</dbReference>
<evidence type="ECO:0000259" key="4">
    <source>
        <dbReference type="PROSITE" id="PS51031"/>
    </source>
</evidence>
<keyword evidence="1" id="KW-0539">Nucleus</keyword>
<evidence type="ECO:0000256" key="1">
    <source>
        <dbReference type="PROSITE-ProRule" id="PRU00371"/>
    </source>
</evidence>
<name>A0A9P9YHT7_9MUSC</name>
<feature type="region of interest" description="Disordered" evidence="2">
    <location>
        <begin position="53"/>
        <end position="72"/>
    </location>
</feature>
<feature type="domain" description="MADF" evidence="3">
    <location>
        <begin position="15"/>
        <end position="140"/>
    </location>
</feature>
<dbReference type="Proteomes" id="UP001059596">
    <property type="component" value="Unassembled WGS sequence"/>
</dbReference>
<sequence length="297" mass="33915">MDKLDANLEQQFDLNLIEAVKLNPVIYDRSHYNYKHFVRKAQTWKQIAETLGVPGRGRGQRESKSTATPSPSRQRLCWRWEAAALCPLLPSATVSASASEQKCTKRWKSLRDKFAREMKLCQESRWRYFKQMQFLVDSIRQYRESLLGKCANGSQNANQADPSQQQQAQQQTVVDIFAQPFNGSATTSAQALTHPHEITVTSDAQLATAVGKDQKPYFYEPPLKRERSEEEHSDNMLNTIKIFQNNVSQAVSAEDQSFGMVVTDMLNTLGVRQKAEAKVHIIKYLTDMQLLAQHNKY</sequence>
<dbReference type="AlphaFoldDB" id="A0A9P9YHT7"/>
<dbReference type="EMBL" id="JAMKOV010000013">
    <property type="protein sequence ID" value="KAI8037240.1"/>
    <property type="molecule type" value="Genomic_DNA"/>
</dbReference>
<accession>A0A9P9YHT7</accession>
<keyword evidence="6" id="KW-1185">Reference proteome</keyword>
<feature type="domain" description="BESS" evidence="4">
    <location>
        <begin position="252"/>
        <end position="291"/>
    </location>
</feature>
<feature type="region of interest" description="Disordered" evidence="2">
    <location>
        <begin position="152"/>
        <end position="171"/>
    </location>
</feature>
<organism evidence="5 6">
    <name type="scientific">Drosophila gunungcola</name>
    <name type="common">fruit fly</name>
    <dbReference type="NCBI Taxonomy" id="103775"/>
    <lineage>
        <taxon>Eukaryota</taxon>
        <taxon>Metazoa</taxon>
        <taxon>Ecdysozoa</taxon>
        <taxon>Arthropoda</taxon>
        <taxon>Hexapoda</taxon>
        <taxon>Insecta</taxon>
        <taxon>Pterygota</taxon>
        <taxon>Neoptera</taxon>
        <taxon>Endopterygota</taxon>
        <taxon>Diptera</taxon>
        <taxon>Brachycera</taxon>
        <taxon>Muscomorpha</taxon>
        <taxon>Ephydroidea</taxon>
        <taxon>Drosophilidae</taxon>
        <taxon>Drosophila</taxon>
        <taxon>Sophophora</taxon>
    </lineage>
</organism>
<evidence type="ECO:0000256" key="2">
    <source>
        <dbReference type="SAM" id="MobiDB-lite"/>
    </source>
</evidence>
<dbReference type="GO" id="GO:0006357">
    <property type="term" value="P:regulation of transcription by RNA polymerase II"/>
    <property type="evidence" value="ECO:0007669"/>
    <property type="project" value="TreeGrafter"/>
</dbReference>
<dbReference type="Pfam" id="PF10545">
    <property type="entry name" value="MADF_DNA_bdg"/>
    <property type="match status" value="2"/>
</dbReference>
<reference evidence="5" key="1">
    <citation type="journal article" date="2023" name="Genome Biol. Evol.">
        <title>Long-read-based Genome Assembly of Drosophila gunungcola Reveals Fewer Chemosensory Genes in Flower-breeding Species.</title>
        <authorList>
            <person name="Negi A."/>
            <person name="Liao B.Y."/>
            <person name="Yeh S.D."/>
        </authorList>
    </citation>
    <scope>NUCLEOTIDE SEQUENCE</scope>
    <source>
        <strain evidence="5">Sukarami</strain>
    </source>
</reference>
<dbReference type="PROSITE" id="PS51029">
    <property type="entry name" value="MADF"/>
    <property type="match status" value="1"/>
</dbReference>
<gene>
    <name evidence="5" type="ORF">M5D96_009991</name>
</gene>
<dbReference type="GO" id="GO:0005667">
    <property type="term" value="C:transcription regulator complex"/>
    <property type="evidence" value="ECO:0007669"/>
    <property type="project" value="TreeGrafter"/>
</dbReference>
<comment type="caution">
    <text evidence="5">The sequence shown here is derived from an EMBL/GenBank/DDBJ whole genome shotgun (WGS) entry which is preliminary data.</text>
</comment>